<dbReference type="RefSeq" id="WP_087507552.1">
    <property type="nucleotide sequence ID" value="NZ_BMDX01000029.1"/>
</dbReference>
<dbReference type="AlphaFoldDB" id="A0A8J2UA11"/>
<evidence type="ECO:0000313" key="18">
    <source>
        <dbReference type="Proteomes" id="UP000619743"/>
    </source>
</evidence>
<dbReference type="SUPFAM" id="SSF55594">
    <property type="entry name" value="HPr-like"/>
    <property type="match status" value="1"/>
</dbReference>
<reference evidence="18" key="1">
    <citation type="journal article" date="2019" name="Int. J. Syst. Evol. Microbiol.">
        <title>The Global Catalogue of Microorganisms (GCM) 10K type strain sequencing project: providing services to taxonomists for standard genome sequencing and annotation.</title>
        <authorList>
            <consortium name="The Broad Institute Genomics Platform"/>
            <consortium name="The Broad Institute Genome Sequencing Center for Infectious Disease"/>
            <person name="Wu L."/>
            <person name="Ma J."/>
        </authorList>
    </citation>
    <scope>NUCLEOTIDE SEQUENCE [LARGE SCALE GENOMIC DNA]</scope>
    <source>
        <strain evidence="18">CGMCC 1.10130</strain>
    </source>
</reference>
<dbReference type="SUPFAM" id="SSF52009">
    <property type="entry name" value="Phosphohistidine domain"/>
    <property type="match status" value="1"/>
</dbReference>
<dbReference type="PANTHER" id="PTHR46244:SF6">
    <property type="entry name" value="PHOSPHOENOLPYRUVATE-PROTEIN PHOSPHOTRANSFERASE"/>
    <property type="match status" value="1"/>
</dbReference>
<evidence type="ECO:0000256" key="6">
    <source>
        <dbReference type="ARBA" id="ARBA00022448"/>
    </source>
</evidence>
<evidence type="ECO:0000256" key="12">
    <source>
        <dbReference type="ARBA" id="ARBA00022777"/>
    </source>
</evidence>
<dbReference type="GO" id="GO:0046872">
    <property type="term" value="F:metal ion binding"/>
    <property type="evidence" value="ECO:0007669"/>
    <property type="project" value="UniProtKB-KW"/>
</dbReference>
<keyword evidence="11" id="KW-0479">Metal-binding</keyword>
<dbReference type="InterPro" id="IPR036637">
    <property type="entry name" value="Phosphohistidine_dom_sf"/>
</dbReference>
<dbReference type="Pfam" id="PF00358">
    <property type="entry name" value="PTS_EIIA_1"/>
    <property type="match status" value="1"/>
</dbReference>
<organism evidence="17 18">
    <name type="scientific">Neiella marina</name>
    <dbReference type="NCBI Taxonomy" id="508461"/>
    <lineage>
        <taxon>Bacteria</taxon>
        <taxon>Pseudomonadati</taxon>
        <taxon>Pseudomonadota</taxon>
        <taxon>Gammaproteobacteria</taxon>
        <taxon>Alteromonadales</taxon>
        <taxon>Echinimonadaceae</taxon>
        <taxon>Neiella</taxon>
    </lineage>
</organism>
<dbReference type="SUPFAM" id="SSF51261">
    <property type="entry name" value="Duplicated hybrid motif"/>
    <property type="match status" value="1"/>
</dbReference>
<dbReference type="SUPFAM" id="SSF47831">
    <property type="entry name" value="Enzyme I of the PEP:sugar phosphotransferase system HPr-binding (sub)domain"/>
    <property type="match status" value="1"/>
</dbReference>
<name>A0A8J2UA11_9GAMM</name>
<dbReference type="Pfam" id="PF02896">
    <property type="entry name" value="PEP-utilizers_C"/>
    <property type="match status" value="1"/>
</dbReference>
<evidence type="ECO:0000256" key="5">
    <source>
        <dbReference type="ARBA" id="ARBA00012232"/>
    </source>
</evidence>
<keyword evidence="9" id="KW-0808">Transferase</keyword>
<dbReference type="GO" id="GO:0016301">
    <property type="term" value="F:kinase activity"/>
    <property type="evidence" value="ECO:0007669"/>
    <property type="project" value="UniProtKB-KW"/>
</dbReference>
<evidence type="ECO:0000313" key="17">
    <source>
        <dbReference type="EMBL" id="GGA89822.1"/>
    </source>
</evidence>
<dbReference type="InterPro" id="IPR001020">
    <property type="entry name" value="PTS_HPr_His_P_site"/>
</dbReference>
<evidence type="ECO:0000256" key="9">
    <source>
        <dbReference type="ARBA" id="ARBA00022679"/>
    </source>
</evidence>
<dbReference type="EMBL" id="BMDX01000029">
    <property type="protein sequence ID" value="GGA89822.1"/>
    <property type="molecule type" value="Genomic_DNA"/>
</dbReference>
<dbReference type="PROSITE" id="PS00742">
    <property type="entry name" value="PEP_ENZYMES_2"/>
    <property type="match status" value="1"/>
</dbReference>
<dbReference type="Gene3D" id="3.20.20.60">
    <property type="entry name" value="Phosphoenolpyruvate-binding domains"/>
    <property type="match status" value="1"/>
</dbReference>
<dbReference type="InterPro" id="IPR018274">
    <property type="entry name" value="PEP_util_AS"/>
</dbReference>
<dbReference type="InterPro" id="IPR036618">
    <property type="entry name" value="PtsI_HPr-bd_sf"/>
</dbReference>
<evidence type="ECO:0000256" key="11">
    <source>
        <dbReference type="ARBA" id="ARBA00022723"/>
    </source>
</evidence>
<dbReference type="InterPro" id="IPR040442">
    <property type="entry name" value="Pyrv_kinase-like_dom_sf"/>
</dbReference>
<dbReference type="Pfam" id="PF00381">
    <property type="entry name" value="PTS-HPr"/>
    <property type="match status" value="1"/>
</dbReference>
<dbReference type="GO" id="GO:0005737">
    <property type="term" value="C:cytoplasm"/>
    <property type="evidence" value="ECO:0007669"/>
    <property type="project" value="UniProtKB-SubCell"/>
</dbReference>
<dbReference type="Pfam" id="PF05524">
    <property type="entry name" value="PEP-utilisers_N"/>
    <property type="match status" value="1"/>
</dbReference>
<keyword evidence="6" id="KW-0813">Transport</keyword>
<sequence>MSEQRLELKAPVSGVVIPLDQVPDPVFAQKMVGEGISIDPTSEHLLAPCNGKVIQMHPAKHAITIESEQGIEVLMHIGLDTVMLKGDGFSPLVSEGETVEQGQPLIDFDADKIALSARSLMTEIVITNGDQVSRYQFTSGNVVANRDTLMTLELGAPADTDEIDQEGLTKECASDWISIPNPTGIHARPAAALAAEAKMFQSRIKLERDGQFADAKSVVALMGLNVKLAEKVRIVAKGRDADEAVDALTVAICDGLGEDVSTAVAPTVQPVEVEEEVSLLAKVSADPNILLGIAASPGIAIGKVHQLEHQQLSYDELAADANAERTSLTDAIEHAKADLKSLQAKLQSEGNQTNAEIFAAHQELLEDPAIFQQAKKLIKEGKSAPFAWNKAVHEQIKVLRAVDSDVIAGRVADLEDVCTRILKLLLGIDDAATALAEQTIIVAEDLTPSDTANLDRSKVIGFVTTLGGATSHAAILARSMNLPALAGVDPQVLALEEGLQVVLDGDAGTLNIAASDEEIAQLRQKQQQQVARAEQAQQKAHEPAVTSDGVAIEVVANIGNVKDAIEACKFGAEGVGLLRSEFLYLDQATEPNEDQQAQVYTEIADALGADKPLIVRTLDVGGDKPLPYLPMPSEENPFLGERGIRIGLNRPSILKRQVRAILRAHGHAKLKIMFPMIATLPELKAAKQLVQQEAEDLGVSGVEIGIMVEVPSTAVLSEHFAAEADFFSVGTNDLTQYALAMDRGHPKLGWQVDALDPAVLRLIKLTVDGAKKHGKWVGVCGGAASDLLAVPVLIGLGVTELSCSVPAIPEVKELVRSSSLAQCQALAEQVLQQPDAESVRALLQKI</sequence>
<evidence type="ECO:0000256" key="13">
    <source>
        <dbReference type="ARBA" id="ARBA00022842"/>
    </source>
</evidence>
<dbReference type="InterPro" id="IPR015813">
    <property type="entry name" value="Pyrv/PenolPyrv_kinase-like_dom"/>
</dbReference>
<comment type="subcellular location">
    <subcellularLocation>
        <location evidence="3">Cytoplasm</location>
    </subcellularLocation>
</comment>
<dbReference type="GO" id="GO:0009401">
    <property type="term" value="P:phosphoenolpyruvate-dependent sugar phosphotransferase system"/>
    <property type="evidence" value="ECO:0007669"/>
    <property type="project" value="UniProtKB-KW"/>
</dbReference>
<evidence type="ECO:0000256" key="4">
    <source>
        <dbReference type="ARBA" id="ARBA00007837"/>
    </source>
</evidence>
<accession>A0A8J2UA11</accession>
<dbReference type="InterPro" id="IPR008279">
    <property type="entry name" value="PEP-util_enz_mobile_dom"/>
</dbReference>
<dbReference type="InterPro" id="IPR011055">
    <property type="entry name" value="Dup_hybrid_motif"/>
</dbReference>
<dbReference type="PROSITE" id="PS00370">
    <property type="entry name" value="PEP_ENZYMES_PHOS_SITE"/>
    <property type="match status" value="1"/>
</dbReference>
<keyword evidence="14" id="KW-0175">Coiled coil</keyword>
<dbReference type="Gene3D" id="2.70.70.10">
    <property type="entry name" value="Glucose Permease (Domain IIA)"/>
    <property type="match status" value="1"/>
</dbReference>
<comment type="caution">
    <text evidence="17">The sequence shown here is derived from an EMBL/GenBank/DDBJ whole genome shotgun (WGS) entry which is preliminary data.</text>
</comment>
<dbReference type="PROSITE" id="PS00369">
    <property type="entry name" value="PTS_HPR_HIS"/>
    <property type="match status" value="1"/>
</dbReference>
<protein>
    <recommendedName>
        <fullName evidence="5">phosphoenolpyruvate--protein phosphotransferase</fullName>
        <ecNumber evidence="5">2.7.3.9</ecNumber>
    </recommendedName>
</protein>
<dbReference type="Gene3D" id="3.50.30.10">
    <property type="entry name" value="Phosphohistidine domain"/>
    <property type="match status" value="1"/>
</dbReference>
<dbReference type="InterPro" id="IPR008731">
    <property type="entry name" value="PTS_EIN"/>
</dbReference>
<dbReference type="PROSITE" id="PS51350">
    <property type="entry name" value="PTS_HPR_DOM"/>
    <property type="match status" value="1"/>
</dbReference>
<dbReference type="EC" id="2.7.3.9" evidence="5"/>
<keyword evidence="13" id="KW-0460">Magnesium</keyword>
<keyword evidence="8" id="KW-0762">Sugar transport</keyword>
<dbReference type="GO" id="GO:0008965">
    <property type="term" value="F:phosphoenolpyruvate-protein phosphotransferase activity"/>
    <property type="evidence" value="ECO:0007669"/>
    <property type="project" value="UniProtKB-EC"/>
</dbReference>
<dbReference type="NCBIfam" id="TIGR01417">
    <property type="entry name" value="PTS_I_fam"/>
    <property type="match status" value="1"/>
</dbReference>
<dbReference type="InterPro" id="IPR006318">
    <property type="entry name" value="PTS_EI-like"/>
</dbReference>
<proteinExistence type="inferred from homology"/>
<dbReference type="InterPro" id="IPR000032">
    <property type="entry name" value="HPr-like"/>
</dbReference>
<dbReference type="InterPro" id="IPR023151">
    <property type="entry name" value="PEP_util_CS"/>
</dbReference>
<evidence type="ECO:0000256" key="1">
    <source>
        <dbReference type="ARBA" id="ARBA00000683"/>
    </source>
</evidence>
<dbReference type="InterPro" id="IPR001127">
    <property type="entry name" value="PTS_EIIA_1_perm"/>
</dbReference>
<evidence type="ECO:0000256" key="10">
    <source>
        <dbReference type="ARBA" id="ARBA00022683"/>
    </source>
</evidence>
<evidence type="ECO:0000259" key="15">
    <source>
        <dbReference type="PROSITE" id="PS51093"/>
    </source>
</evidence>
<dbReference type="CDD" id="cd00367">
    <property type="entry name" value="PTS-HPr_like"/>
    <property type="match status" value="1"/>
</dbReference>
<feature type="coiled-coil region" evidence="14">
    <location>
        <begin position="318"/>
        <end position="352"/>
    </location>
</feature>
<dbReference type="InterPro" id="IPR000121">
    <property type="entry name" value="PEP_util_C"/>
</dbReference>
<dbReference type="InterPro" id="IPR050499">
    <property type="entry name" value="PEP-utilizing_PTS_enzyme"/>
</dbReference>
<dbReference type="OrthoDB" id="9765468at2"/>
<dbReference type="PRINTS" id="PR01736">
    <property type="entry name" value="PHPHTRNFRASE"/>
</dbReference>
<evidence type="ECO:0000256" key="8">
    <source>
        <dbReference type="ARBA" id="ARBA00022597"/>
    </source>
</evidence>
<keyword evidence="7" id="KW-0963">Cytoplasm</keyword>
<evidence type="ECO:0000256" key="3">
    <source>
        <dbReference type="ARBA" id="ARBA00004496"/>
    </source>
</evidence>
<dbReference type="Gene3D" id="1.10.274.10">
    <property type="entry name" value="PtsI, HPr-binding domain"/>
    <property type="match status" value="1"/>
</dbReference>
<keyword evidence="18" id="KW-1185">Reference proteome</keyword>
<dbReference type="NCBIfam" id="TIGR00830">
    <property type="entry name" value="PTBA"/>
    <property type="match status" value="1"/>
</dbReference>
<dbReference type="PANTHER" id="PTHR46244">
    <property type="entry name" value="PHOSPHOENOLPYRUVATE-PROTEIN PHOSPHOTRANSFERASE"/>
    <property type="match status" value="1"/>
</dbReference>
<keyword evidence="10" id="KW-0598">Phosphotransferase system</keyword>
<dbReference type="Pfam" id="PF00391">
    <property type="entry name" value="PEP-utilizers"/>
    <property type="match status" value="1"/>
</dbReference>
<feature type="domain" description="PTS EIIA type-1" evidence="15">
    <location>
        <begin position="24"/>
        <end position="128"/>
    </location>
</feature>
<comment type="cofactor">
    <cofactor evidence="2">
        <name>Mg(2+)</name>
        <dbReference type="ChEBI" id="CHEBI:18420"/>
    </cofactor>
</comment>
<gene>
    <name evidence="17" type="ORF">GCM10011369_35010</name>
</gene>
<dbReference type="PRINTS" id="PR00107">
    <property type="entry name" value="PHOSPHOCPHPR"/>
</dbReference>
<dbReference type="Proteomes" id="UP000619743">
    <property type="component" value="Unassembled WGS sequence"/>
</dbReference>
<dbReference type="PROSITE" id="PS51093">
    <property type="entry name" value="PTS_EIIA_TYPE_1"/>
    <property type="match status" value="1"/>
</dbReference>
<dbReference type="Gene3D" id="3.30.1340.10">
    <property type="entry name" value="HPr-like"/>
    <property type="match status" value="1"/>
</dbReference>
<feature type="domain" description="HPr" evidence="16">
    <location>
        <begin position="171"/>
        <end position="259"/>
    </location>
</feature>
<evidence type="ECO:0000256" key="7">
    <source>
        <dbReference type="ARBA" id="ARBA00022490"/>
    </source>
</evidence>
<dbReference type="SUPFAM" id="SSF51621">
    <property type="entry name" value="Phosphoenolpyruvate/pyruvate domain"/>
    <property type="match status" value="1"/>
</dbReference>
<keyword evidence="12" id="KW-0418">Kinase</keyword>
<dbReference type="FunFam" id="2.70.70.10:FF:000001">
    <property type="entry name" value="PTS system glucose-specific IIA component"/>
    <property type="match status" value="1"/>
</dbReference>
<comment type="similarity">
    <text evidence="4">Belongs to the PEP-utilizing enzyme family.</text>
</comment>
<dbReference type="InterPro" id="IPR035895">
    <property type="entry name" value="HPr-like_sf"/>
</dbReference>
<evidence type="ECO:0000259" key="16">
    <source>
        <dbReference type="PROSITE" id="PS51350"/>
    </source>
</evidence>
<dbReference type="NCBIfam" id="TIGR01003">
    <property type="entry name" value="PTS_HPr_family"/>
    <property type="match status" value="1"/>
</dbReference>
<dbReference type="PROSITE" id="PS00371">
    <property type="entry name" value="PTS_EIIA_TYPE_1_HIS"/>
    <property type="match status" value="1"/>
</dbReference>
<evidence type="ECO:0000256" key="2">
    <source>
        <dbReference type="ARBA" id="ARBA00001946"/>
    </source>
</evidence>
<comment type="catalytic activity">
    <reaction evidence="1">
        <text>L-histidyl-[protein] + phosphoenolpyruvate = N(pros)-phospho-L-histidyl-[protein] + pyruvate</text>
        <dbReference type="Rhea" id="RHEA:23880"/>
        <dbReference type="Rhea" id="RHEA-COMP:9745"/>
        <dbReference type="Rhea" id="RHEA-COMP:9746"/>
        <dbReference type="ChEBI" id="CHEBI:15361"/>
        <dbReference type="ChEBI" id="CHEBI:29979"/>
        <dbReference type="ChEBI" id="CHEBI:58702"/>
        <dbReference type="ChEBI" id="CHEBI:64837"/>
        <dbReference type="EC" id="2.7.3.9"/>
    </reaction>
</comment>
<evidence type="ECO:0000256" key="14">
    <source>
        <dbReference type="SAM" id="Coils"/>
    </source>
</evidence>